<dbReference type="InterPro" id="IPR000160">
    <property type="entry name" value="GGDEF_dom"/>
</dbReference>
<sequence length="324" mass="36675">MMVTLVGVLASCTLVPFVLYRLVSEDYLVATVDLLLISTCTLSVKWAWRTGDTERPGLMMALAFCIGAVTVVYKLGSDALYWIYPLMVFLFFLVAPLKALWLLLSMLTAIALLYLSNQSHIFASAFQFVVFIATTLITCVFAYIFAYRTHVQRNELRTLATIDPLTGARNRHHLSDELSGAMQRYRTSGNDSGLMLLDLDHFKSINDQYGHQTGDQILAQLIPLLRQMLRQQDQIYRYGGEEFVILVQGIQLADLHQLAEKIRHGIWQQLTLPDEKTITTSIGIACTSQARDWPHWLQLADQALYQAKHQGRNKVMLAENTVTT</sequence>
<dbReference type="SMART" id="SM00267">
    <property type="entry name" value="GGDEF"/>
    <property type="match status" value="1"/>
</dbReference>
<evidence type="ECO:0000256" key="3">
    <source>
        <dbReference type="SAM" id="Phobius"/>
    </source>
</evidence>
<dbReference type="NCBIfam" id="TIGR00254">
    <property type="entry name" value="GGDEF"/>
    <property type="match status" value="1"/>
</dbReference>
<reference evidence="6" key="1">
    <citation type="journal article" date="2019" name="Int. J. Syst. Evol. Microbiol.">
        <title>The Global Catalogue of Microorganisms (GCM) 10K type strain sequencing project: providing services to taxonomists for standard genome sequencing and annotation.</title>
        <authorList>
            <consortium name="The Broad Institute Genomics Platform"/>
            <consortium name="The Broad Institute Genome Sequencing Center for Infectious Disease"/>
            <person name="Wu L."/>
            <person name="Ma J."/>
        </authorList>
    </citation>
    <scope>NUCLEOTIDE SEQUENCE [LARGE SCALE GENOMIC DNA]</scope>
    <source>
        <strain evidence="6">DT28</strain>
    </source>
</reference>
<evidence type="ECO:0000313" key="6">
    <source>
        <dbReference type="Proteomes" id="UP001595962"/>
    </source>
</evidence>
<accession>A0ABV9JLB4</accession>
<dbReference type="CDD" id="cd01949">
    <property type="entry name" value="GGDEF"/>
    <property type="match status" value="1"/>
</dbReference>
<feature type="transmembrane region" description="Helical" evidence="3">
    <location>
        <begin position="82"/>
        <end position="115"/>
    </location>
</feature>
<dbReference type="SUPFAM" id="SSF55073">
    <property type="entry name" value="Nucleotide cyclase"/>
    <property type="match status" value="1"/>
</dbReference>
<dbReference type="InterPro" id="IPR029787">
    <property type="entry name" value="Nucleotide_cyclase"/>
</dbReference>
<feature type="transmembrane region" description="Helical" evidence="3">
    <location>
        <begin position="122"/>
        <end position="146"/>
    </location>
</feature>
<evidence type="ECO:0000313" key="5">
    <source>
        <dbReference type="EMBL" id="MFC4655015.1"/>
    </source>
</evidence>
<dbReference type="EMBL" id="JBHSGB010000006">
    <property type="protein sequence ID" value="MFC4655015.1"/>
    <property type="molecule type" value="Genomic_DNA"/>
</dbReference>
<dbReference type="PANTHER" id="PTHR45138">
    <property type="entry name" value="REGULATORY COMPONENTS OF SENSORY TRANSDUCTION SYSTEM"/>
    <property type="match status" value="1"/>
</dbReference>
<comment type="caution">
    <text evidence="5">The sequence shown here is derived from an EMBL/GenBank/DDBJ whole genome shotgun (WGS) entry which is preliminary data.</text>
</comment>
<dbReference type="PANTHER" id="PTHR45138:SF9">
    <property type="entry name" value="DIGUANYLATE CYCLASE DGCM-RELATED"/>
    <property type="match status" value="1"/>
</dbReference>
<proteinExistence type="predicted"/>
<dbReference type="Pfam" id="PF00990">
    <property type="entry name" value="GGDEF"/>
    <property type="match status" value="1"/>
</dbReference>
<gene>
    <name evidence="5" type="ORF">ACFO3I_08315</name>
</gene>
<dbReference type="PROSITE" id="PS50887">
    <property type="entry name" value="GGDEF"/>
    <property type="match status" value="1"/>
</dbReference>
<name>A0ABV9JLB4_9GAMM</name>
<evidence type="ECO:0000256" key="2">
    <source>
        <dbReference type="ARBA" id="ARBA00034247"/>
    </source>
</evidence>
<keyword evidence="3" id="KW-1133">Transmembrane helix</keyword>
<feature type="transmembrane region" description="Helical" evidence="3">
    <location>
        <begin position="58"/>
        <end position="76"/>
    </location>
</feature>
<comment type="catalytic activity">
    <reaction evidence="2">
        <text>2 GTP = 3',3'-c-di-GMP + 2 diphosphate</text>
        <dbReference type="Rhea" id="RHEA:24898"/>
        <dbReference type="ChEBI" id="CHEBI:33019"/>
        <dbReference type="ChEBI" id="CHEBI:37565"/>
        <dbReference type="ChEBI" id="CHEBI:58805"/>
        <dbReference type="EC" id="2.7.7.65"/>
    </reaction>
</comment>
<keyword evidence="3" id="KW-0812">Transmembrane</keyword>
<keyword evidence="3" id="KW-0472">Membrane</keyword>
<organism evidence="5 6">
    <name type="scientific">Rheinheimera marina</name>
    <dbReference type="NCBI Taxonomy" id="1774958"/>
    <lineage>
        <taxon>Bacteria</taxon>
        <taxon>Pseudomonadati</taxon>
        <taxon>Pseudomonadota</taxon>
        <taxon>Gammaproteobacteria</taxon>
        <taxon>Chromatiales</taxon>
        <taxon>Chromatiaceae</taxon>
        <taxon>Rheinheimera</taxon>
    </lineage>
</organism>
<dbReference type="InterPro" id="IPR050469">
    <property type="entry name" value="Diguanylate_Cyclase"/>
</dbReference>
<dbReference type="Gene3D" id="3.30.70.270">
    <property type="match status" value="1"/>
</dbReference>
<evidence type="ECO:0000259" key="4">
    <source>
        <dbReference type="PROSITE" id="PS50887"/>
    </source>
</evidence>
<dbReference type="EC" id="2.7.7.65" evidence="1"/>
<evidence type="ECO:0000256" key="1">
    <source>
        <dbReference type="ARBA" id="ARBA00012528"/>
    </source>
</evidence>
<dbReference type="InterPro" id="IPR043128">
    <property type="entry name" value="Rev_trsase/Diguanyl_cyclase"/>
</dbReference>
<keyword evidence="6" id="KW-1185">Reference proteome</keyword>
<feature type="domain" description="GGDEF" evidence="4">
    <location>
        <begin position="190"/>
        <end position="320"/>
    </location>
</feature>
<protein>
    <recommendedName>
        <fullName evidence="1">diguanylate cyclase</fullName>
        <ecNumber evidence="1">2.7.7.65</ecNumber>
    </recommendedName>
</protein>
<dbReference type="Proteomes" id="UP001595962">
    <property type="component" value="Unassembled WGS sequence"/>
</dbReference>